<dbReference type="InterPro" id="IPR051461">
    <property type="entry name" value="UPF0750_membrane"/>
</dbReference>
<dbReference type="CDD" id="cd16380">
    <property type="entry name" value="YitT_C"/>
    <property type="match status" value="1"/>
</dbReference>
<feature type="domain" description="DUF2179" evidence="7">
    <location>
        <begin position="220"/>
        <end position="277"/>
    </location>
</feature>
<feature type="transmembrane region" description="Helical" evidence="6">
    <location>
        <begin position="105"/>
        <end position="124"/>
    </location>
</feature>
<name>A0A2G0CIE0_9BACT</name>
<dbReference type="InterPro" id="IPR015867">
    <property type="entry name" value="N-reg_PII/ATP_PRibTrfase_C"/>
</dbReference>
<dbReference type="Proteomes" id="UP000226437">
    <property type="component" value="Unassembled WGS sequence"/>
</dbReference>
<dbReference type="GO" id="GO:0005886">
    <property type="term" value="C:plasma membrane"/>
    <property type="evidence" value="ECO:0007669"/>
    <property type="project" value="UniProtKB-SubCell"/>
</dbReference>
<evidence type="ECO:0000256" key="5">
    <source>
        <dbReference type="ARBA" id="ARBA00023136"/>
    </source>
</evidence>
<keyword evidence="9" id="KW-1185">Reference proteome</keyword>
<comment type="caution">
    <text evidence="8">The sequence shown here is derived from an EMBL/GenBank/DDBJ whole genome shotgun (WGS) entry which is preliminary data.</text>
</comment>
<protein>
    <recommendedName>
        <fullName evidence="7">DUF2179 domain-containing protein</fullName>
    </recommendedName>
</protein>
<evidence type="ECO:0000313" key="9">
    <source>
        <dbReference type="Proteomes" id="UP000226437"/>
    </source>
</evidence>
<reference evidence="8 9" key="1">
    <citation type="submission" date="2017-10" db="EMBL/GenBank/DDBJ databases">
        <title>The draft genome sequence of Lewinella marina KCTC 32374.</title>
        <authorList>
            <person name="Wang K."/>
        </authorList>
    </citation>
    <scope>NUCLEOTIDE SEQUENCE [LARGE SCALE GENOMIC DNA]</scope>
    <source>
        <strain evidence="8 9">MKG-38</strain>
    </source>
</reference>
<evidence type="ECO:0000313" key="8">
    <source>
        <dbReference type="EMBL" id="PHK99745.1"/>
    </source>
</evidence>
<evidence type="ECO:0000256" key="4">
    <source>
        <dbReference type="ARBA" id="ARBA00022989"/>
    </source>
</evidence>
<organism evidence="8 9">
    <name type="scientific">Neolewinella marina</name>
    <dbReference type="NCBI Taxonomy" id="438751"/>
    <lineage>
        <taxon>Bacteria</taxon>
        <taxon>Pseudomonadati</taxon>
        <taxon>Bacteroidota</taxon>
        <taxon>Saprospiria</taxon>
        <taxon>Saprospirales</taxon>
        <taxon>Lewinellaceae</taxon>
        <taxon>Neolewinella</taxon>
    </lineage>
</organism>
<dbReference type="OrthoDB" id="265478at2"/>
<evidence type="ECO:0000259" key="7">
    <source>
        <dbReference type="Pfam" id="PF10035"/>
    </source>
</evidence>
<keyword evidence="5 6" id="KW-0472">Membrane</keyword>
<evidence type="ECO:0000256" key="1">
    <source>
        <dbReference type="ARBA" id="ARBA00004651"/>
    </source>
</evidence>
<evidence type="ECO:0000256" key="2">
    <source>
        <dbReference type="ARBA" id="ARBA00022475"/>
    </source>
</evidence>
<dbReference type="Gene3D" id="3.30.70.120">
    <property type="match status" value="1"/>
</dbReference>
<keyword evidence="2" id="KW-1003">Cell membrane</keyword>
<dbReference type="Pfam" id="PF10035">
    <property type="entry name" value="DUF2179"/>
    <property type="match status" value="1"/>
</dbReference>
<dbReference type="PANTHER" id="PTHR33545">
    <property type="entry name" value="UPF0750 MEMBRANE PROTEIN YITT-RELATED"/>
    <property type="match status" value="1"/>
</dbReference>
<sequence length="285" mass="31157">MARLKRVPYVDIALIVLGVFLAAFGLEGFLLPNEFIDGGVTGICLLVSQTTGIPLAFLLVLINLPFLYLARQVIGRKFAIKTALAILLLALVVYFVHFPELTHDTLLVSVFGGFFLGTGIGLSMRGGSVLDGTEVLAIYLSRRIGAKVSDWVILINVLIFLTAAALLSVEQALYSVLTYFVASKALDFIIDGVEEYTGIFIISPENDAIRHALLEKIGCGVTQLRGQGGYGLPEGAPDRQILYVVVTRLEIYRLLKVVRNIDDQAFITMNSINDVHGGMVKRRKI</sequence>
<feature type="transmembrane region" description="Helical" evidence="6">
    <location>
        <begin position="151"/>
        <end position="169"/>
    </location>
</feature>
<feature type="transmembrane region" description="Helical" evidence="6">
    <location>
        <begin position="82"/>
        <end position="99"/>
    </location>
</feature>
<gene>
    <name evidence="8" type="ORF">CGL56_01465</name>
</gene>
<feature type="transmembrane region" description="Helical" evidence="6">
    <location>
        <begin position="51"/>
        <end position="70"/>
    </location>
</feature>
<keyword evidence="3 6" id="KW-0812">Transmembrane</keyword>
<dbReference type="EMBL" id="PDLO01000001">
    <property type="protein sequence ID" value="PHK99745.1"/>
    <property type="molecule type" value="Genomic_DNA"/>
</dbReference>
<dbReference type="RefSeq" id="WP_099104724.1">
    <property type="nucleotide sequence ID" value="NZ_JAATJF010000001.1"/>
</dbReference>
<dbReference type="AlphaFoldDB" id="A0A2G0CIE0"/>
<dbReference type="PANTHER" id="PTHR33545:SF3">
    <property type="entry name" value="UPF0750 MEMBRANE PROTEIN YQFU"/>
    <property type="match status" value="1"/>
</dbReference>
<dbReference type="PIRSF" id="PIRSF006483">
    <property type="entry name" value="Membrane_protein_YitT"/>
    <property type="match status" value="1"/>
</dbReference>
<proteinExistence type="predicted"/>
<feature type="transmembrane region" description="Helical" evidence="6">
    <location>
        <begin position="12"/>
        <end position="31"/>
    </location>
</feature>
<dbReference type="InterPro" id="IPR003740">
    <property type="entry name" value="YitT"/>
</dbReference>
<dbReference type="InterPro" id="IPR019264">
    <property type="entry name" value="DUF2179"/>
</dbReference>
<dbReference type="Pfam" id="PF02588">
    <property type="entry name" value="YitT_membrane"/>
    <property type="match status" value="1"/>
</dbReference>
<keyword evidence="4 6" id="KW-1133">Transmembrane helix</keyword>
<comment type="subcellular location">
    <subcellularLocation>
        <location evidence="1">Cell membrane</location>
        <topology evidence="1">Multi-pass membrane protein</topology>
    </subcellularLocation>
</comment>
<evidence type="ECO:0000256" key="3">
    <source>
        <dbReference type="ARBA" id="ARBA00022692"/>
    </source>
</evidence>
<evidence type="ECO:0000256" key="6">
    <source>
        <dbReference type="SAM" id="Phobius"/>
    </source>
</evidence>
<accession>A0A2G0CIE0</accession>